<evidence type="ECO:0000256" key="2">
    <source>
        <dbReference type="ARBA" id="ARBA00022771"/>
    </source>
</evidence>
<feature type="non-terminal residue" evidence="7">
    <location>
        <position position="1"/>
    </location>
</feature>
<accession>A0A849SHZ3</accession>
<evidence type="ECO:0000313" key="8">
    <source>
        <dbReference type="Proteomes" id="UP000580839"/>
    </source>
</evidence>
<dbReference type="InterPro" id="IPR037187">
    <property type="entry name" value="DnaK_N"/>
</dbReference>
<dbReference type="EMBL" id="JABFRW010000089">
    <property type="protein sequence ID" value="NOT34071.1"/>
    <property type="molecule type" value="Genomic_DNA"/>
</dbReference>
<comment type="caution">
    <text evidence="7">The sequence shown here is derived from an EMBL/GenBank/DDBJ whole genome shotgun (WGS) entry which is preliminary data.</text>
</comment>
<feature type="compositionally biased region" description="Basic and acidic residues" evidence="5">
    <location>
        <begin position="68"/>
        <end position="95"/>
    </location>
</feature>
<protein>
    <recommendedName>
        <fullName evidence="6">Zinc finger DksA/TraR C4-type domain-containing protein</fullName>
    </recommendedName>
</protein>
<dbReference type="InterPro" id="IPR020458">
    <property type="entry name" value="Znf_DskA_TraR_CS"/>
</dbReference>
<feature type="domain" description="Zinc finger DksA/TraR C4-type" evidence="6">
    <location>
        <begin position="178"/>
        <end position="213"/>
    </location>
</feature>
<evidence type="ECO:0000259" key="6">
    <source>
        <dbReference type="Pfam" id="PF01258"/>
    </source>
</evidence>
<dbReference type="PANTHER" id="PTHR33823">
    <property type="entry name" value="RNA POLYMERASE-BINDING TRANSCRIPTION FACTOR DKSA-RELATED"/>
    <property type="match status" value="1"/>
</dbReference>
<evidence type="ECO:0000256" key="1">
    <source>
        <dbReference type="ARBA" id="ARBA00022723"/>
    </source>
</evidence>
<dbReference type="Gene3D" id="1.20.120.910">
    <property type="entry name" value="DksA, coiled-coil domain"/>
    <property type="match status" value="1"/>
</dbReference>
<name>A0A849SHZ3_UNCEI</name>
<dbReference type="InterPro" id="IPR000962">
    <property type="entry name" value="Znf_DskA_TraR"/>
</dbReference>
<dbReference type="PANTHER" id="PTHR33823:SF2">
    <property type="entry name" value="RNA POLYMERASE-BINDING TRANSCRIPTION FACTOR DKSA"/>
    <property type="match status" value="1"/>
</dbReference>
<evidence type="ECO:0000256" key="3">
    <source>
        <dbReference type="ARBA" id="ARBA00022833"/>
    </source>
</evidence>
<keyword evidence="1" id="KW-0479">Metal-binding</keyword>
<dbReference type="Pfam" id="PF01258">
    <property type="entry name" value="zf-dskA_traR"/>
    <property type="match status" value="1"/>
</dbReference>
<evidence type="ECO:0000256" key="4">
    <source>
        <dbReference type="PROSITE-ProRule" id="PRU00510"/>
    </source>
</evidence>
<reference evidence="7 8" key="1">
    <citation type="submission" date="2020-04" db="EMBL/GenBank/DDBJ databases">
        <title>Metagenomic profiling of ammonia- and methane-oxidizing microorganisms in a Dutch drinking water treatment plant.</title>
        <authorList>
            <person name="Poghosyan L."/>
            <person name="Leucker S."/>
        </authorList>
    </citation>
    <scope>NUCLEOTIDE SEQUENCE [LARGE SCALE GENOMIC DNA]</scope>
    <source>
        <strain evidence="7">S-RSF-IL-03</strain>
    </source>
</reference>
<organism evidence="7 8">
    <name type="scientific">Eiseniibacteriota bacterium</name>
    <dbReference type="NCBI Taxonomy" id="2212470"/>
    <lineage>
        <taxon>Bacteria</taxon>
        <taxon>Candidatus Eiseniibacteriota</taxon>
    </lineage>
</organism>
<feature type="region of interest" description="Disordered" evidence="5">
    <location>
        <begin position="61"/>
        <end position="95"/>
    </location>
</feature>
<evidence type="ECO:0000256" key="5">
    <source>
        <dbReference type="SAM" id="MobiDB-lite"/>
    </source>
</evidence>
<evidence type="ECO:0000313" key="7">
    <source>
        <dbReference type="EMBL" id="NOT34071.1"/>
    </source>
</evidence>
<keyword evidence="2" id="KW-0863">Zinc-finger</keyword>
<gene>
    <name evidence="7" type="ORF">HOP12_07870</name>
</gene>
<keyword evidence="3" id="KW-0862">Zinc</keyword>
<sequence length="219" mass="24151">GRAAAARALAAAPRSVTAAELKSGKQVKTGKSIVRVLQPRVLESRPIGALPPEAIARAVSSRPLVSTPRRDAPAAARTPRDHSATERGVEGVTEKDRPEFERLLLAERQRVMKEMGYLESTVLKVNQRDSAGDLSGYSFHMADVGTDAMEREKAFLLASSEGRLLMEINEALRKLYAGEYGRCEICERTIARARLEAMPYVRLCLSCKEKEEREQRGVS</sequence>
<dbReference type="SUPFAM" id="SSF57716">
    <property type="entry name" value="Glucocorticoid receptor-like (DNA-binding domain)"/>
    <property type="match status" value="1"/>
</dbReference>
<proteinExistence type="predicted"/>
<dbReference type="Proteomes" id="UP000580839">
    <property type="component" value="Unassembled WGS sequence"/>
</dbReference>
<dbReference type="SUPFAM" id="SSF109635">
    <property type="entry name" value="DnaK suppressor protein DksA, alpha-hairpin domain"/>
    <property type="match status" value="1"/>
</dbReference>
<feature type="zinc finger region" description="dksA C4-type" evidence="4">
    <location>
        <begin position="183"/>
        <end position="207"/>
    </location>
</feature>
<dbReference type="GO" id="GO:0008270">
    <property type="term" value="F:zinc ion binding"/>
    <property type="evidence" value="ECO:0007669"/>
    <property type="project" value="UniProtKB-KW"/>
</dbReference>
<dbReference type="PROSITE" id="PS51128">
    <property type="entry name" value="ZF_DKSA_2"/>
    <property type="match status" value="1"/>
</dbReference>
<dbReference type="PROSITE" id="PS01102">
    <property type="entry name" value="ZF_DKSA_1"/>
    <property type="match status" value="1"/>
</dbReference>
<dbReference type="AlphaFoldDB" id="A0A849SHZ3"/>